<evidence type="ECO:0000256" key="1">
    <source>
        <dbReference type="SAM" id="MobiDB-lite"/>
    </source>
</evidence>
<comment type="caution">
    <text evidence="5">The sequence shown here is derived from an EMBL/GenBank/DDBJ whole genome shotgun (WGS) entry which is preliminary data.</text>
</comment>
<protein>
    <submittedName>
        <fullName evidence="5">DUF4190 domain-containing protein</fullName>
    </submittedName>
</protein>
<feature type="compositionally biased region" description="Pro residues" evidence="1">
    <location>
        <begin position="1"/>
        <end position="26"/>
    </location>
</feature>
<evidence type="ECO:0000259" key="4">
    <source>
        <dbReference type="Pfam" id="PF13845"/>
    </source>
</evidence>
<gene>
    <name evidence="5" type="ORF">F9B16_20465</name>
</gene>
<reference evidence="5 6" key="1">
    <citation type="submission" date="2019-09" db="EMBL/GenBank/DDBJ databases">
        <title>Actinomadura physcomitrii sp. nov., a novel actinomycete isolated from moss [Physcomitrium sphaericum (Ludw) Fuernr].</title>
        <authorList>
            <person name="Liu C."/>
            <person name="Zhuang X."/>
        </authorList>
    </citation>
    <scope>NUCLEOTIDE SEQUENCE [LARGE SCALE GENOMIC DNA]</scope>
    <source>
        <strain evidence="5 6">CYP1-1B</strain>
    </source>
</reference>
<feature type="transmembrane region" description="Helical" evidence="2">
    <location>
        <begin position="43"/>
        <end position="68"/>
    </location>
</feature>
<feature type="domain" description="DUF4190" evidence="3">
    <location>
        <begin position="43"/>
        <end position="96"/>
    </location>
</feature>
<dbReference type="RefSeq" id="WP_151541710.1">
    <property type="nucleotide sequence ID" value="NZ_WBMR01000057.1"/>
</dbReference>
<feature type="region of interest" description="Disordered" evidence="1">
    <location>
        <begin position="1"/>
        <end position="37"/>
    </location>
</feature>
<organism evidence="5 6">
    <name type="scientific">Actinomadura montaniterrae</name>
    <dbReference type="NCBI Taxonomy" id="1803903"/>
    <lineage>
        <taxon>Bacteria</taxon>
        <taxon>Bacillati</taxon>
        <taxon>Actinomycetota</taxon>
        <taxon>Actinomycetes</taxon>
        <taxon>Streptosporangiales</taxon>
        <taxon>Thermomonosporaceae</taxon>
        <taxon>Actinomadura</taxon>
    </lineage>
</organism>
<dbReference type="InterPro" id="IPR025241">
    <property type="entry name" value="DUF4190"/>
</dbReference>
<dbReference type="EMBL" id="WBMR01000057">
    <property type="protein sequence ID" value="KAB2379400.1"/>
    <property type="molecule type" value="Genomic_DNA"/>
</dbReference>
<accession>A0A6L3VRJ3</accession>
<sequence length="255" mass="26362">MSYPPPGPAQPGPDPAAPYPPPPMPSGPAYGSGPPRDDKTNGMAIAAFVTGLLGCCGIVGAVLGFVSLRQIADRGGKGRGLAIAGIVLSALWIVGGTIGYLVIPGSDSSSSATGPDGTPKPKTTRPEKIDAYTMKVGDCINDPVSSGAPADESAPPVEVESVKKVPCTGPHDGEVLAVFKLTQTVMPTDQEMSRLASTGCKLRIQRRLDRDPAAAHLGRSFYYPTADSWRDGDRAVTCLAVNAAEGKKLTRPIRG</sequence>
<dbReference type="Pfam" id="PF13828">
    <property type="entry name" value="DUF4190"/>
    <property type="match status" value="1"/>
</dbReference>
<feature type="transmembrane region" description="Helical" evidence="2">
    <location>
        <begin position="80"/>
        <end position="103"/>
    </location>
</feature>
<dbReference type="AlphaFoldDB" id="A0A6L3VRJ3"/>
<keyword evidence="2" id="KW-1133">Transmembrane helix</keyword>
<keyword evidence="6" id="KW-1185">Reference proteome</keyword>
<feature type="region of interest" description="Disordered" evidence="1">
    <location>
        <begin position="106"/>
        <end position="127"/>
    </location>
</feature>
<evidence type="ECO:0000313" key="5">
    <source>
        <dbReference type="EMBL" id="KAB2379400.1"/>
    </source>
</evidence>
<dbReference type="InterPro" id="IPR026004">
    <property type="entry name" value="Septum_form"/>
</dbReference>
<name>A0A6L3VRJ3_9ACTN</name>
<evidence type="ECO:0000313" key="6">
    <source>
        <dbReference type="Proteomes" id="UP000483004"/>
    </source>
</evidence>
<keyword evidence="2" id="KW-0812">Transmembrane</keyword>
<feature type="domain" description="Septum formation-related" evidence="4">
    <location>
        <begin position="134"/>
        <end position="238"/>
    </location>
</feature>
<evidence type="ECO:0000256" key="2">
    <source>
        <dbReference type="SAM" id="Phobius"/>
    </source>
</evidence>
<evidence type="ECO:0000259" key="3">
    <source>
        <dbReference type="Pfam" id="PF13828"/>
    </source>
</evidence>
<dbReference type="Pfam" id="PF13845">
    <property type="entry name" value="Septum_form"/>
    <property type="match status" value="1"/>
</dbReference>
<proteinExistence type="predicted"/>
<dbReference type="Proteomes" id="UP000483004">
    <property type="component" value="Unassembled WGS sequence"/>
</dbReference>
<dbReference type="OrthoDB" id="3628931at2"/>
<keyword evidence="2" id="KW-0472">Membrane</keyword>